<dbReference type="InterPro" id="IPR051120">
    <property type="entry name" value="ABC_AA/LPS_Transport"/>
</dbReference>
<keyword evidence="3 5" id="KW-0067">ATP-binding</keyword>
<dbReference type="CDD" id="cd03219">
    <property type="entry name" value="ABC_Mj1267_LivG_branched"/>
    <property type="match status" value="1"/>
</dbReference>
<dbReference type="GO" id="GO:0016887">
    <property type="term" value="F:ATP hydrolysis activity"/>
    <property type="evidence" value="ECO:0007669"/>
    <property type="project" value="InterPro"/>
</dbReference>
<organism evidence="5 6">
    <name type="scientific">Levilinea saccharolytica</name>
    <dbReference type="NCBI Taxonomy" id="229921"/>
    <lineage>
        <taxon>Bacteria</taxon>
        <taxon>Bacillati</taxon>
        <taxon>Chloroflexota</taxon>
        <taxon>Anaerolineae</taxon>
        <taxon>Anaerolineales</taxon>
        <taxon>Anaerolineaceae</taxon>
        <taxon>Levilinea</taxon>
    </lineage>
</organism>
<dbReference type="InterPro" id="IPR003439">
    <property type="entry name" value="ABC_transporter-like_ATP-bd"/>
</dbReference>
<feature type="domain" description="ABC transporter" evidence="4">
    <location>
        <begin position="6"/>
        <end position="256"/>
    </location>
</feature>
<keyword evidence="6" id="KW-1185">Reference proteome</keyword>
<keyword evidence="2" id="KW-0547">Nucleotide-binding</keyword>
<dbReference type="SUPFAM" id="SSF52540">
    <property type="entry name" value="P-loop containing nucleoside triphosphate hydrolases"/>
    <property type="match status" value="1"/>
</dbReference>
<gene>
    <name evidence="5" type="primary">livG</name>
    <name evidence="5" type="ORF">ADN01_17540</name>
</gene>
<dbReference type="STRING" id="229921.ADN01_17540"/>
<dbReference type="PANTHER" id="PTHR45772">
    <property type="entry name" value="CONSERVED COMPONENT OF ABC TRANSPORTER FOR NATURAL AMINO ACIDS-RELATED"/>
    <property type="match status" value="1"/>
</dbReference>
<dbReference type="GO" id="GO:0005524">
    <property type="term" value="F:ATP binding"/>
    <property type="evidence" value="ECO:0007669"/>
    <property type="project" value="UniProtKB-KW"/>
</dbReference>
<reference evidence="5 6" key="1">
    <citation type="submission" date="2015-07" db="EMBL/GenBank/DDBJ databases">
        <title>Genome sequence of Levilinea saccharolytica DSM 16555.</title>
        <authorList>
            <person name="Hemp J."/>
            <person name="Ward L.M."/>
            <person name="Pace L.A."/>
            <person name="Fischer W.W."/>
        </authorList>
    </citation>
    <scope>NUCLEOTIDE SEQUENCE [LARGE SCALE GENOMIC DNA]</scope>
    <source>
        <strain evidence="5 6">KIBI-1</strain>
    </source>
</reference>
<evidence type="ECO:0000313" key="5">
    <source>
        <dbReference type="EMBL" id="KPL75641.1"/>
    </source>
</evidence>
<dbReference type="InterPro" id="IPR032823">
    <property type="entry name" value="BCA_ABC_TP_C"/>
</dbReference>
<dbReference type="InterPro" id="IPR027417">
    <property type="entry name" value="P-loop_NTPase"/>
</dbReference>
<comment type="caution">
    <text evidence="5">The sequence shown here is derived from an EMBL/GenBank/DDBJ whole genome shotgun (WGS) entry which is preliminary data.</text>
</comment>
<name>A0A0P6Y1Y5_9CHLR</name>
<dbReference type="GO" id="GO:0005886">
    <property type="term" value="C:plasma membrane"/>
    <property type="evidence" value="ECO:0007669"/>
    <property type="project" value="TreeGrafter"/>
</dbReference>
<dbReference type="AlphaFoldDB" id="A0A0P6Y1Y5"/>
<dbReference type="RefSeq" id="WP_062417076.1">
    <property type="nucleotide sequence ID" value="NZ_DF967974.1"/>
</dbReference>
<dbReference type="PANTHER" id="PTHR45772:SF9">
    <property type="entry name" value="CONSERVED COMPONENT OF ABC TRANSPORTER FOR NATURAL AMINO ACIDS"/>
    <property type="match status" value="1"/>
</dbReference>
<dbReference type="Pfam" id="PF00005">
    <property type="entry name" value="ABC_tran"/>
    <property type="match status" value="1"/>
</dbReference>
<accession>A0A0P6Y1Y5</accession>
<dbReference type="Gene3D" id="3.40.50.300">
    <property type="entry name" value="P-loop containing nucleotide triphosphate hydrolases"/>
    <property type="match status" value="1"/>
</dbReference>
<dbReference type="PATRIC" id="fig|229921.5.peg.135"/>
<dbReference type="FunFam" id="3.40.50.300:FF:000421">
    <property type="entry name" value="Branched-chain amino acid ABC transporter ATP-binding protein"/>
    <property type="match status" value="1"/>
</dbReference>
<dbReference type="PROSITE" id="PS50893">
    <property type="entry name" value="ABC_TRANSPORTER_2"/>
    <property type="match status" value="1"/>
</dbReference>
<proteinExistence type="predicted"/>
<dbReference type="EMBL" id="LGCM01000065">
    <property type="protein sequence ID" value="KPL75641.1"/>
    <property type="molecule type" value="Genomic_DNA"/>
</dbReference>
<dbReference type="SMART" id="SM00382">
    <property type="entry name" value="AAA"/>
    <property type="match status" value="1"/>
</dbReference>
<dbReference type="Proteomes" id="UP000050501">
    <property type="component" value="Unassembled WGS sequence"/>
</dbReference>
<dbReference type="OrthoDB" id="9805514at2"/>
<keyword evidence="1" id="KW-0813">Transport</keyword>
<protein>
    <submittedName>
        <fullName evidence="5">Leucine/isoleucine/valine transporter ATP-binding subunit</fullName>
    </submittedName>
</protein>
<evidence type="ECO:0000259" key="4">
    <source>
        <dbReference type="PROSITE" id="PS50893"/>
    </source>
</evidence>
<evidence type="ECO:0000256" key="3">
    <source>
        <dbReference type="ARBA" id="ARBA00022840"/>
    </source>
</evidence>
<sequence>MSTAILSLRDLTVDFGGVRAVNQVTLDIQPGELVGLIGPNGAGKTTVFNLITNSIQATSGDILFQGKSIRNKMPDAICRMGISRTFQNIRLFPQMSVYENVELALHNAPRYSILEAFVRTPRASRIEKETRQRAFELLEMVSLKDYVHEKAANLPYGLQRRLEMARAMAANPSLLLLDEPAAGMNEDECNDLIKLIRQIHTQMGYAIIMIEHHMNVVMDLCAGSRIYVLNLGSILAVGSPAEIQSNPDVIKAYLGERRNVR</sequence>
<dbReference type="Pfam" id="PF12399">
    <property type="entry name" value="BCA_ABC_TP_C"/>
    <property type="match status" value="1"/>
</dbReference>
<evidence type="ECO:0000256" key="1">
    <source>
        <dbReference type="ARBA" id="ARBA00022448"/>
    </source>
</evidence>
<evidence type="ECO:0000256" key="2">
    <source>
        <dbReference type="ARBA" id="ARBA00022741"/>
    </source>
</evidence>
<evidence type="ECO:0000313" key="6">
    <source>
        <dbReference type="Proteomes" id="UP000050501"/>
    </source>
</evidence>
<dbReference type="InterPro" id="IPR003593">
    <property type="entry name" value="AAA+_ATPase"/>
</dbReference>